<dbReference type="Proteomes" id="UP000738325">
    <property type="component" value="Unassembled WGS sequence"/>
</dbReference>
<evidence type="ECO:0000313" key="3">
    <source>
        <dbReference type="EMBL" id="KAG0328657.1"/>
    </source>
</evidence>
<dbReference type="EMBL" id="JAAAIP010000031">
    <property type="protein sequence ID" value="KAG0328657.1"/>
    <property type="molecule type" value="Genomic_DNA"/>
</dbReference>
<protein>
    <submittedName>
        <fullName evidence="3">Uncharacterized protein</fullName>
    </submittedName>
</protein>
<organism evidence="3 4">
    <name type="scientific">Dissophora globulifera</name>
    <dbReference type="NCBI Taxonomy" id="979702"/>
    <lineage>
        <taxon>Eukaryota</taxon>
        <taxon>Fungi</taxon>
        <taxon>Fungi incertae sedis</taxon>
        <taxon>Mucoromycota</taxon>
        <taxon>Mortierellomycotina</taxon>
        <taxon>Mortierellomycetes</taxon>
        <taxon>Mortierellales</taxon>
        <taxon>Mortierellaceae</taxon>
        <taxon>Dissophora</taxon>
    </lineage>
</organism>
<reference evidence="3" key="1">
    <citation type="journal article" date="2020" name="Fungal Divers.">
        <title>Resolving the Mortierellaceae phylogeny through synthesis of multi-gene phylogenetics and phylogenomics.</title>
        <authorList>
            <person name="Vandepol N."/>
            <person name="Liber J."/>
            <person name="Desiro A."/>
            <person name="Na H."/>
            <person name="Kennedy M."/>
            <person name="Barry K."/>
            <person name="Grigoriev I.V."/>
            <person name="Miller A.N."/>
            <person name="O'Donnell K."/>
            <person name="Stajich J.E."/>
            <person name="Bonito G."/>
        </authorList>
    </citation>
    <scope>NUCLEOTIDE SEQUENCE</scope>
    <source>
        <strain evidence="3">REB-010B</strain>
    </source>
</reference>
<accession>A0A9P6RVJ4</accession>
<proteinExistence type="predicted"/>
<gene>
    <name evidence="3" type="ORF">BGZ99_004927</name>
</gene>
<dbReference type="OrthoDB" id="2369779at2759"/>
<keyword evidence="2" id="KW-1133">Transmembrane helix</keyword>
<comment type="caution">
    <text evidence="3">The sequence shown here is derived from an EMBL/GenBank/DDBJ whole genome shotgun (WGS) entry which is preliminary data.</text>
</comment>
<dbReference type="AlphaFoldDB" id="A0A9P6RVJ4"/>
<name>A0A9P6RVJ4_9FUNG</name>
<feature type="transmembrane region" description="Helical" evidence="2">
    <location>
        <begin position="48"/>
        <end position="65"/>
    </location>
</feature>
<feature type="transmembrane region" description="Helical" evidence="2">
    <location>
        <begin position="129"/>
        <end position="149"/>
    </location>
</feature>
<feature type="transmembrane region" description="Helical" evidence="2">
    <location>
        <begin position="77"/>
        <end position="98"/>
    </location>
</feature>
<feature type="region of interest" description="Disordered" evidence="1">
    <location>
        <begin position="172"/>
        <end position="193"/>
    </location>
</feature>
<keyword evidence="2" id="KW-0472">Membrane</keyword>
<sequence>MGIFSVLSPHKAVLSLAVVYAVIGLVFTILCFGRWIMPHAETDLALPWAFVCLLLMATGTYGIWACKKGSTWHHRQFVSASWGFFLMFLCWGVVYIAVERNHVDKVNTGCMQRNPNWDLQKCDDRRKTASLVAIVLVSLGMIFGLYFTVEMSRWVSSIEWREHLEQEQRLANWRAGKGDNPNTERRSLGEAAV</sequence>
<evidence type="ECO:0000313" key="4">
    <source>
        <dbReference type="Proteomes" id="UP000738325"/>
    </source>
</evidence>
<evidence type="ECO:0000256" key="2">
    <source>
        <dbReference type="SAM" id="Phobius"/>
    </source>
</evidence>
<feature type="transmembrane region" description="Helical" evidence="2">
    <location>
        <begin position="12"/>
        <end position="36"/>
    </location>
</feature>
<feature type="compositionally biased region" description="Basic and acidic residues" evidence="1">
    <location>
        <begin position="182"/>
        <end position="193"/>
    </location>
</feature>
<keyword evidence="2" id="KW-0812">Transmembrane</keyword>
<keyword evidence="4" id="KW-1185">Reference proteome</keyword>
<evidence type="ECO:0000256" key="1">
    <source>
        <dbReference type="SAM" id="MobiDB-lite"/>
    </source>
</evidence>